<feature type="non-terminal residue" evidence="1">
    <location>
        <position position="1"/>
    </location>
</feature>
<reference evidence="1 2" key="1">
    <citation type="journal article" date="2013" name="BMC Genomics">
        <title>Reconstruction of the lipid metabolism for the microalga Monoraphidium neglectum from its genome sequence reveals characteristics suitable for biofuel production.</title>
        <authorList>
            <person name="Bogen C."/>
            <person name="Al-Dilaimi A."/>
            <person name="Albersmeier A."/>
            <person name="Wichmann J."/>
            <person name="Grundmann M."/>
            <person name="Rupp O."/>
            <person name="Lauersen K.J."/>
            <person name="Blifernez-Klassen O."/>
            <person name="Kalinowski J."/>
            <person name="Goesmann A."/>
            <person name="Mussgnug J.H."/>
            <person name="Kruse O."/>
        </authorList>
    </citation>
    <scope>NUCLEOTIDE SEQUENCE [LARGE SCALE GENOMIC DNA]</scope>
    <source>
        <strain evidence="1 2">SAG 48.87</strain>
    </source>
</reference>
<accession>A0A0D2IWB4</accession>
<evidence type="ECO:0000313" key="1">
    <source>
        <dbReference type="EMBL" id="KIY92237.1"/>
    </source>
</evidence>
<name>A0A0D2IWB4_9CHLO</name>
<evidence type="ECO:0000313" key="2">
    <source>
        <dbReference type="Proteomes" id="UP000054498"/>
    </source>
</evidence>
<sequence>CWLASRLRSPRCSQTMRPPKPGTGCFASAPAACRPATRRWSPHSPRRLAWRCAPARARASALALN</sequence>
<protein>
    <submittedName>
        <fullName evidence="1">Uncharacterized protein</fullName>
    </submittedName>
</protein>
<dbReference type="KEGG" id="mng:MNEG_15726"/>
<dbReference type="GeneID" id="25733416"/>
<dbReference type="EMBL" id="KK105823">
    <property type="protein sequence ID" value="KIY92237.1"/>
    <property type="molecule type" value="Genomic_DNA"/>
</dbReference>
<dbReference type="Proteomes" id="UP000054498">
    <property type="component" value="Unassembled WGS sequence"/>
</dbReference>
<organism evidence="1 2">
    <name type="scientific">Monoraphidium neglectum</name>
    <dbReference type="NCBI Taxonomy" id="145388"/>
    <lineage>
        <taxon>Eukaryota</taxon>
        <taxon>Viridiplantae</taxon>
        <taxon>Chlorophyta</taxon>
        <taxon>core chlorophytes</taxon>
        <taxon>Chlorophyceae</taxon>
        <taxon>CS clade</taxon>
        <taxon>Sphaeropleales</taxon>
        <taxon>Selenastraceae</taxon>
        <taxon>Monoraphidium</taxon>
    </lineage>
</organism>
<gene>
    <name evidence="1" type="ORF">MNEG_15726</name>
</gene>
<feature type="non-terminal residue" evidence="1">
    <location>
        <position position="65"/>
    </location>
</feature>
<dbReference type="AlphaFoldDB" id="A0A0D2IWB4"/>
<dbReference type="RefSeq" id="XP_013891257.1">
    <property type="nucleotide sequence ID" value="XM_014035803.1"/>
</dbReference>
<proteinExistence type="predicted"/>
<keyword evidence="2" id="KW-1185">Reference proteome</keyword>